<dbReference type="Pfam" id="PF02518">
    <property type="entry name" value="HATPase_c"/>
    <property type="match status" value="1"/>
</dbReference>
<evidence type="ECO:0000256" key="4">
    <source>
        <dbReference type="PROSITE-ProRule" id="PRU00169"/>
    </source>
</evidence>
<dbReference type="InterPro" id="IPR001054">
    <property type="entry name" value="A/G_cyclase"/>
</dbReference>
<name>D0E8K1_UNCHF</name>
<evidence type="ECO:0000256" key="1">
    <source>
        <dbReference type="ARBA" id="ARBA00000085"/>
    </source>
</evidence>
<comment type="catalytic activity">
    <reaction evidence="1">
        <text>ATP + protein L-histidine = ADP + protein N-phospho-L-histidine.</text>
        <dbReference type="EC" id="2.7.13.3"/>
    </reaction>
</comment>
<dbReference type="InterPro" id="IPR004358">
    <property type="entry name" value="Sig_transdc_His_kin-like_C"/>
</dbReference>
<gene>
    <name evidence="9" type="ORF">ALOHA_HF130_AEPn_1_22c</name>
</gene>
<dbReference type="InterPro" id="IPR005467">
    <property type="entry name" value="His_kinase_dom"/>
</dbReference>
<feature type="modified residue" description="4-aspartylphosphate" evidence="4">
    <location>
        <position position="624"/>
    </location>
</feature>
<dbReference type="FunFam" id="1.10.287.130:FF:000045">
    <property type="entry name" value="Two-component system sensor histidine kinase/response regulator"/>
    <property type="match status" value="1"/>
</dbReference>
<dbReference type="SUPFAM" id="SSF47384">
    <property type="entry name" value="Homodimeric domain of signal transducing histidine kinase"/>
    <property type="match status" value="1"/>
</dbReference>
<keyword evidence="3 4" id="KW-0597">Phosphoprotein</keyword>
<dbReference type="SUPFAM" id="SSF52172">
    <property type="entry name" value="CheY-like"/>
    <property type="match status" value="1"/>
</dbReference>
<dbReference type="PRINTS" id="PR00344">
    <property type="entry name" value="BCTRLSENSOR"/>
</dbReference>
<accession>D0E8K1</accession>
<dbReference type="Pfam" id="PF00211">
    <property type="entry name" value="Guanylate_cyc"/>
    <property type="match status" value="1"/>
</dbReference>
<evidence type="ECO:0000256" key="5">
    <source>
        <dbReference type="SAM" id="Coils"/>
    </source>
</evidence>
<dbReference type="SMART" id="SM00448">
    <property type="entry name" value="REC"/>
    <property type="match status" value="1"/>
</dbReference>
<dbReference type="CDD" id="cd00156">
    <property type="entry name" value="REC"/>
    <property type="match status" value="1"/>
</dbReference>
<dbReference type="GO" id="GO:0004016">
    <property type="term" value="F:adenylate cyclase activity"/>
    <property type="evidence" value="ECO:0007669"/>
    <property type="project" value="UniProtKB-ARBA"/>
</dbReference>
<dbReference type="InterPro" id="IPR001789">
    <property type="entry name" value="Sig_transdc_resp-reg_receiver"/>
</dbReference>
<dbReference type="GO" id="GO:0009190">
    <property type="term" value="P:cyclic nucleotide biosynthetic process"/>
    <property type="evidence" value="ECO:0007669"/>
    <property type="project" value="InterPro"/>
</dbReference>
<dbReference type="InterPro" id="IPR003594">
    <property type="entry name" value="HATPase_dom"/>
</dbReference>
<dbReference type="InterPro" id="IPR036097">
    <property type="entry name" value="HisK_dim/P_sf"/>
</dbReference>
<dbReference type="CDD" id="cd07302">
    <property type="entry name" value="CHD"/>
    <property type="match status" value="1"/>
</dbReference>
<dbReference type="InterPro" id="IPR003661">
    <property type="entry name" value="HisK_dim/P_dom"/>
</dbReference>
<dbReference type="SMART" id="SM00044">
    <property type="entry name" value="CYCc"/>
    <property type="match status" value="1"/>
</dbReference>
<evidence type="ECO:0000259" key="7">
    <source>
        <dbReference type="PROSITE" id="PS50110"/>
    </source>
</evidence>
<dbReference type="InterPro" id="IPR029787">
    <property type="entry name" value="Nucleotide_cyclase"/>
</dbReference>
<evidence type="ECO:0000313" key="9">
    <source>
        <dbReference type="EMBL" id="ACU83566.1"/>
    </source>
</evidence>
<dbReference type="InterPro" id="IPR011006">
    <property type="entry name" value="CheY-like_superfamily"/>
</dbReference>
<dbReference type="Gene3D" id="3.30.70.1230">
    <property type="entry name" value="Nucleotide cyclase"/>
    <property type="match status" value="1"/>
</dbReference>
<sequence>MESELEKAALEKANEELGQKVKGLEGLSKGLEKENLRMHNALNEQTAILKSASKFEQRHKKAEEQRVKFLVKGLQQQKKTKEAFDQLKLQKQEKALRVKNRLLHLAKIDLKKDHHEMQKNYKKIKELEKFRTKFFENITHELRTPLTLIIGPLQSLMDKDTELPESDLEALRLAHKNSQKLLRLINQLLELSKINAGKIGVEARLLDLVECIKKFAMSFNSALQQKDLEFTLNSDSASISCYFDPLKLEQIFFNLISNAIKMTPSGGKITLSIQEPVEIEYPSSIPICDLLVFAKKESHLIEELKKSFKTVLFTSDLRIAESMLLSYKVKSFFLEDPPIEQNELMEILDYCQEVQSDTYLAMKTNFSIDFDLLLKKDLINRVISDDQNLESILGLFKGINKTKPWQESHSRKFVTVTLEDTGAGISDHQVDNIFKRFSKAGNENINPTGSGLGLNIVKEYLDMHHCNVQVLSKEGKGSKFQITIPLGDEHLDPKSVASIGFGNFDPYQKGKIEDRREERTLMDAEKMTFNDKWGTPRRLSDRMLLQSSQLENSSLDLVSPKKVLLPENKKLKECPKVLVIDDNWDMLKFISGLLKENYQVHCVSNGQEGWKKTIAMQPDLILCDLIMPGMTGADLLAKVKSSQLTSHIPFIILTAKITDFYELDDLSEVDSFLSKPFNPKELLLRVENVLKFKRQQKQLEQLNKDLTEKVLKRYLSPDLIEGISNGKIKINDSPRSLPITVIFTDLKNFTKNTLSLSPRRMGKLINDFFEMSIDLIFKHGGTVDKLIGDSVMAFFGAPQKQTPKFQVNQAIKCAVEMQKGLKELNRKWAKENYSLFEMRIGIHHGIATVGNFGNKRRQDYTAFGKTINLASRLEGHCPPGNILISEEVSDIYQGKVKDFGELTIKGFNKKVHCFSLEIEE</sequence>
<dbReference type="SMART" id="SM00388">
    <property type="entry name" value="HisKA"/>
    <property type="match status" value="1"/>
</dbReference>
<dbReference type="EC" id="2.7.13.3" evidence="2"/>
<keyword evidence="5" id="KW-0175">Coiled coil</keyword>
<evidence type="ECO:0000256" key="2">
    <source>
        <dbReference type="ARBA" id="ARBA00012438"/>
    </source>
</evidence>
<dbReference type="SMART" id="SM00387">
    <property type="entry name" value="HATPase_c"/>
    <property type="match status" value="1"/>
</dbReference>
<dbReference type="SUPFAM" id="SSF55874">
    <property type="entry name" value="ATPase domain of HSP90 chaperone/DNA topoisomerase II/histidine kinase"/>
    <property type="match status" value="2"/>
</dbReference>
<dbReference type="Pfam" id="PF00512">
    <property type="entry name" value="HisKA"/>
    <property type="match status" value="1"/>
</dbReference>
<reference evidence="9" key="1">
    <citation type="journal article" date="2010" name="Environ. Microbiol.">
        <title>Widespread known and novel phosphonate utilization pathways in marine bacteria revealed by functional screening and metagenomic analyses.</title>
        <authorList>
            <person name="Martinez A."/>
            <person name="Tyson G.W."/>
            <person name="DeLong E.F."/>
        </authorList>
    </citation>
    <scope>NUCLEOTIDE SEQUENCE</scope>
</reference>
<organism evidence="9">
    <name type="scientific">Uncultured bacterium HF130_AEPn_1</name>
    <dbReference type="NCBI Taxonomy" id="663362"/>
    <lineage>
        <taxon>Bacteria</taxon>
        <taxon>environmental samples</taxon>
    </lineage>
</organism>
<dbReference type="PROSITE" id="PS50109">
    <property type="entry name" value="HIS_KIN"/>
    <property type="match status" value="1"/>
</dbReference>
<dbReference type="AlphaFoldDB" id="D0E8K1"/>
<proteinExistence type="predicted"/>
<dbReference type="CDD" id="cd00082">
    <property type="entry name" value="HisKA"/>
    <property type="match status" value="1"/>
</dbReference>
<evidence type="ECO:0000256" key="3">
    <source>
        <dbReference type="ARBA" id="ARBA00022553"/>
    </source>
</evidence>
<dbReference type="PROSITE" id="PS50125">
    <property type="entry name" value="GUANYLATE_CYCLASE_2"/>
    <property type="match status" value="1"/>
</dbReference>
<feature type="domain" description="Histidine kinase" evidence="6">
    <location>
        <begin position="137"/>
        <end position="488"/>
    </location>
</feature>
<feature type="domain" description="Guanylate cyclase" evidence="8">
    <location>
        <begin position="740"/>
        <end position="874"/>
    </location>
</feature>
<protein>
    <recommendedName>
        <fullName evidence="2">histidine kinase</fullName>
        <ecNumber evidence="2">2.7.13.3</ecNumber>
    </recommendedName>
</protein>
<dbReference type="EMBL" id="GQ422594">
    <property type="protein sequence ID" value="ACU83566.1"/>
    <property type="molecule type" value="Genomic_DNA"/>
</dbReference>
<dbReference type="SUPFAM" id="SSF55073">
    <property type="entry name" value="Nucleotide cyclase"/>
    <property type="match status" value="1"/>
</dbReference>
<feature type="domain" description="Response regulatory" evidence="7">
    <location>
        <begin position="576"/>
        <end position="690"/>
    </location>
</feature>
<dbReference type="GO" id="GO:0000155">
    <property type="term" value="F:phosphorelay sensor kinase activity"/>
    <property type="evidence" value="ECO:0007669"/>
    <property type="project" value="InterPro"/>
</dbReference>
<dbReference type="PANTHER" id="PTHR43547">
    <property type="entry name" value="TWO-COMPONENT HISTIDINE KINASE"/>
    <property type="match status" value="1"/>
</dbReference>
<dbReference type="Pfam" id="PF00072">
    <property type="entry name" value="Response_reg"/>
    <property type="match status" value="1"/>
</dbReference>
<dbReference type="InterPro" id="IPR036890">
    <property type="entry name" value="HATPase_C_sf"/>
</dbReference>
<evidence type="ECO:0000259" key="8">
    <source>
        <dbReference type="PROSITE" id="PS50125"/>
    </source>
</evidence>
<dbReference type="Gene3D" id="3.40.50.2300">
    <property type="match status" value="1"/>
</dbReference>
<dbReference type="PANTHER" id="PTHR43547:SF2">
    <property type="entry name" value="HYBRID SIGNAL TRANSDUCTION HISTIDINE KINASE C"/>
    <property type="match status" value="1"/>
</dbReference>
<dbReference type="PROSITE" id="PS50110">
    <property type="entry name" value="RESPONSE_REGULATORY"/>
    <property type="match status" value="1"/>
</dbReference>
<feature type="coiled-coil region" evidence="5">
    <location>
        <begin position="7"/>
        <end position="34"/>
    </location>
</feature>
<dbReference type="Gene3D" id="3.30.565.10">
    <property type="entry name" value="Histidine kinase-like ATPase, C-terminal domain"/>
    <property type="match status" value="2"/>
</dbReference>
<dbReference type="Gene3D" id="1.10.287.130">
    <property type="match status" value="1"/>
</dbReference>
<evidence type="ECO:0000259" key="6">
    <source>
        <dbReference type="PROSITE" id="PS50109"/>
    </source>
</evidence>